<evidence type="ECO:0000256" key="3">
    <source>
        <dbReference type="ARBA" id="ARBA00012824"/>
    </source>
</evidence>
<keyword evidence="8" id="KW-1185">Reference proteome</keyword>
<dbReference type="EC" id="5.4.4.2" evidence="3"/>
<comment type="catalytic activity">
    <reaction evidence="1">
        <text>chorismate = isochorismate</text>
        <dbReference type="Rhea" id="RHEA:18985"/>
        <dbReference type="ChEBI" id="CHEBI:29748"/>
        <dbReference type="ChEBI" id="CHEBI:29780"/>
        <dbReference type="EC" id="5.4.4.2"/>
    </reaction>
</comment>
<dbReference type="AlphaFoldDB" id="A0AAV3T2R5"/>
<keyword evidence="4" id="KW-0413">Isomerase</keyword>
<evidence type="ECO:0000256" key="1">
    <source>
        <dbReference type="ARBA" id="ARBA00000799"/>
    </source>
</evidence>
<gene>
    <name evidence="7" type="ORF">GCM10009019_22560</name>
</gene>
<comment type="similarity">
    <text evidence="2">Belongs to the isochorismate synthase family.</text>
</comment>
<evidence type="ECO:0000259" key="6">
    <source>
        <dbReference type="Pfam" id="PF00425"/>
    </source>
</evidence>
<feature type="domain" description="Chorismate-utilising enzyme C-terminal" evidence="6">
    <location>
        <begin position="184"/>
        <end position="435"/>
    </location>
</feature>
<dbReference type="InterPro" id="IPR015890">
    <property type="entry name" value="Chorismate_C"/>
</dbReference>
<sequence length="444" mass="47792">MGTRRNAQESVPAGGRLVSRTRRLDDAPLSALVRAAERPHAIWTAPNEPAVLARGAAAFVTASGTDRFASVREQAATVFSSIDRPDAAPHVARPRFVGGFSFHDRHDATGVWDGFPGAGFVLPHVQFTVTDDATYLTVNEYGADATPASVERTLDKVAAAARDTTHGDLAAPPGVRRTERTTDRETWRDQVEQVVERIESGTLEKAVLAQSLRAELDGAFSLPDAFDRLADAYPDCFRFAFRANGGRTFFGATPERLVTRHGGRLETGALASTAPRGDTPAEDDALEADLRNSEKYQHEHQLVADSIRDQLDGHARNVATGDQQVRKLTNVQHLFTPISADTDDHVLALADALHPTPAVGGLPPAAALDAIREIETFDRGWYAAPVGWFDADGDGTFAVALRSAVADDGAATLFAGNGIVADSDPDTEWEEVLLKYRPILDALE</sequence>
<dbReference type="Proteomes" id="UP001500194">
    <property type="component" value="Unassembled WGS sequence"/>
</dbReference>
<evidence type="ECO:0000313" key="8">
    <source>
        <dbReference type="Proteomes" id="UP001500194"/>
    </source>
</evidence>
<dbReference type="GeneID" id="68573063"/>
<evidence type="ECO:0000256" key="2">
    <source>
        <dbReference type="ARBA" id="ARBA00005297"/>
    </source>
</evidence>
<dbReference type="EMBL" id="BAAADU010000002">
    <property type="protein sequence ID" value="GAA0657805.1"/>
    <property type="molecule type" value="Genomic_DNA"/>
</dbReference>
<proteinExistence type="inferred from homology"/>
<name>A0AAV3T2R5_9EURY</name>
<dbReference type="SUPFAM" id="SSF56322">
    <property type="entry name" value="ADC synthase"/>
    <property type="match status" value="1"/>
</dbReference>
<dbReference type="GO" id="GO:0008909">
    <property type="term" value="F:isochorismate synthase activity"/>
    <property type="evidence" value="ECO:0007669"/>
    <property type="project" value="UniProtKB-EC"/>
</dbReference>
<dbReference type="RefSeq" id="WP_227259657.1">
    <property type="nucleotide sequence ID" value="NZ_BAAADU010000002.1"/>
</dbReference>
<evidence type="ECO:0000313" key="7">
    <source>
        <dbReference type="EMBL" id="GAA0657805.1"/>
    </source>
</evidence>
<evidence type="ECO:0000256" key="5">
    <source>
        <dbReference type="ARBA" id="ARBA00041564"/>
    </source>
</evidence>
<dbReference type="InterPro" id="IPR005801">
    <property type="entry name" value="ADC_synthase"/>
</dbReference>
<comment type="caution">
    <text evidence="7">The sequence shown here is derived from an EMBL/GenBank/DDBJ whole genome shotgun (WGS) entry which is preliminary data.</text>
</comment>
<dbReference type="InterPro" id="IPR004561">
    <property type="entry name" value="IsoChor_synthase"/>
</dbReference>
<protein>
    <recommendedName>
        <fullName evidence="3">isochorismate synthase</fullName>
        <ecNumber evidence="3">5.4.4.2</ecNumber>
    </recommendedName>
    <alternativeName>
        <fullName evidence="5">Isochorismate mutase</fullName>
    </alternativeName>
</protein>
<dbReference type="Gene3D" id="3.60.120.10">
    <property type="entry name" value="Anthranilate synthase"/>
    <property type="match status" value="1"/>
</dbReference>
<dbReference type="Pfam" id="PF00425">
    <property type="entry name" value="Chorismate_bind"/>
    <property type="match status" value="1"/>
</dbReference>
<dbReference type="PANTHER" id="PTHR42839:SF2">
    <property type="entry name" value="ISOCHORISMATE SYNTHASE ENTC"/>
    <property type="match status" value="1"/>
</dbReference>
<organism evidence="7 8">
    <name type="scientific">Salarchaeum japonicum</name>
    <dbReference type="NCBI Taxonomy" id="555573"/>
    <lineage>
        <taxon>Archaea</taxon>
        <taxon>Methanobacteriati</taxon>
        <taxon>Methanobacteriota</taxon>
        <taxon>Stenosarchaea group</taxon>
        <taxon>Halobacteria</taxon>
        <taxon>Halobacteriales</taxon>
        <taxon>Halobacteriaceae</taxon>
    </lineage>
</organism>
<dbReference type="NCBIfam" id="TIGR00543">
    <property type="entry name" value="isochor_syn"/>
    <property type="match status" value="1"/>
</dbReference>
<accession>A0AAV3T2R5</accession>
<dbReference type="PANTHER" id="PTHR42839">
    <property type="entry name" value="ISOCHORISMATE SYNTHASE ENTC"/>
    <property type="match status" value="1"/>
</dbReference>
<evidence type="ECO:0000256" key="4">
    <source>
        <dbReference type="ARBA" id="ARBA00023235"/>
    </source>
</evidence>
<reference evidence="7 8" key="1">
    <citation type="journal article" date="2019" name="Int. J. Syst. Evol. Microbiol.">
        <title>The Global Catalogue of Microorganisms (GCM) 10K type strain sequencing project: providing services to taxonomists for standard genome sequencing and annotation.</title>
        <authorList>
            <consortium name="The Broad Institute Genomics Platform"/>
            <consortium name="The Broad Institute Genome Sequencing Center for Infectious Disease"/>
            <person name="Wu L."/>
            <person name="Ma J."/>
        </authorList>
    </citation>
    <scope>NUCLEOTIDE SEQUENCE [LARGE SCALE GENOMIC DNA]</scope>
    <source>
        <strain evidence="7 8">JCM 16327</strain>
    </source>
</reference>